<sequence length="130" mass="15071">MPPTILKRKHSLKGKNLFPLVKKVRDFDSEWRGTFAKLTSLQKTEELSKEDCFRAFQEITGEDTKEFISITGKEYNEKNCRVLILHCTIVHANFCGQPGQTPSAPAAVVSTKFFSKYMRYFFKCANYYRV</sequence>
<comment type="caution">
    <text evidence="1">The sequence shown here is derived from an EMBL/GenBank/DDBJ whole genome shotgun (WGS) entry which is preliminary data.</text>
</comment>
<name>A0AA88YWC8_PINIB</name>
<dbReference type="Proteomes" id="UP001186944">
    <property type="component" value="Unassembled WGS sequence"/>
</dbReference>
<evidence type="ECO:0000313" key="2">
    <source>
        <dbReference type="Proteomes" id="UP001186944"/>
    </source>
</evidence>
<dbReference type="AlphaFoldDB" id="A0AA88YWC8"/>
<protein>
    <submittedName>
        <fullName evidence="1">Uncharacterized protein</fullName>
    </submittedName>
</protein>
<organism evidence="1 2">
    <name type="scientific">Pinctada imbricata</name>
    <name type="common">Atlantic pearl-oyster</name>
    <name type="synonym">Pinctada martensii</name>
    <dbReference type="NCBI Taxonomy" id="66713"/>
    <lineage>
        <taxon>Eukaryota</taxon>
        <taxon>Metazoa</taxon>
        <taxon>Spiralia</taxon>
        <taxon>Lophotrochozoa</taxon>
        <taxon>Mollusca</taxon>
        <taxon>Bivalvia</taxon>
        <taxon>Autobranchia</taxon>
        <taxon>Pteriomorphia</taxon>
        <taxon>Pterioida</taxon>
        <taxon>Pterioidea</taxon>
        <taxon>Pteriidae</taxon>
        <taxon>Pinctada</taxon>
    </lineage>
</organism>
<dbReference type="EMBL" id="VSWD01000002">
    <property type="protein sequence ID" value="KAK3107620.1"/>
    <property type="molecule type" value="Genomic_DNA"/>
</dbReference>
<keyword evidence="2" id="KW-1185">Reference proteome</keyword>
<reference evidence="1" key="1">
    <citation type="submission" date="2019-08" db="EMBL/GenBank/DDBJ databases">
        <title>The improved chromosome-level genome for the pearl oyster Pinctada fucata martensii using PacBio sequencing and Hi-C.</title>
        <authorList>
            <person name="Zheng Z."/>
        </authorList>
    </citation>
    <scope>NUCLEOTIDE SEQUENCE</scope>
    <source>
        <strain evidence="1">ZZ-2019</strain>
        <tissue evidence="1">Adductor muscle</tissue>
    </source>
</reference>
<evidence type="ECO:0000313" key="1">
    <source>
        <dbReference type="EMBL" id="KAK3107620.1"/>
    </source>
</evidence>
<gene>
    <name evidence="1" type="ORF">FSP39_018487</name>
</gene>
<proteinExistence type="predicted"/>
<accession>A0AA88YWC8</accession>